<organism evidence="3 4">
    <name type="scientific">Galbitalea soli</name>
    <dbReference type="NCBI Taxonomy" id="1268042"/>
    <lineage>
        <taxon>Bacteria</taxon>
        <taxon>Bacillati</taxon>
        <taxon>Actinomycetota</taxon>
        <taxon>Actinomycetes</taxon>
        <taxon>Micrococcales</taxon>
        <taxon>Microbacteriaceae</taxon>
        <taxon>Galbitalea</taxon>
    </lineage>
</organism>
<dbReference type="PANTHER" id="PTHR46553:SF3">
    <property type="entry name" value="ADENINE NUCLEOTIDE ALPHA HYDROLASES-LIKE SUPERFAMILY PROTEIN"/>
    <property type="match status" value="1"/>
</dbReference>
<comment type="caution">
    <text evidence="3">The sequence shown here is derived from an EMBL/GenBank/DDBJ whole genome shotgun (WGS) entry which is preliminary data.</text>
</comment>
<evidence type="ECO:0000313" key="3">
    <source>
        <dbReference type="EMBL" id="NEM90074.1"/>
    </source>
</evidence>
<dbReference type="Proteomes" id="UP000479756">
    <property type="component" value="Unassembled WGS sequence"/>
</dbReference>
<dbReference type="InterPro" id="IPR014729">
    <property type="entry name" value="Rossmann-like_a/b/a_fold"/>
</dbReference>
<dbReference type="CDD" id="cd00293">
    <property type="entry name" value="USP-like"/>
    <property type="match status" value="1"/>
</dbReference>
<evidence type="ECO:0000313" key="4">
    <source>
        <dbReference type="Proteomes" id="UP000479756"/>
    </source>
</evidence>
<keyword evidence="4" id="KW-1185">Reference proteome</keyword>
<reference evidence="3 4" key="1">
    <citation type="journal article" date="2014" name="Int. J. Syst. Evol. Microbiol.">
        <title>Description of Galbitalea soli gen. nov., sp. nov., and Frondihabitans sucicola sp. nov.</title>
        <authorList>
            <person name="Kim S.J."/>
            <person name="Lim J.M."/>
            <person name="Ahn J.H."/>
            <person name="Weon H.Y."/>
            <person name="Hamada M."/>
            <person name="Suzuki K."/>
            <person name="Ahn T.Y."/>
            <person name="Kwon S.W."/>
        </authorList>
    </citation>
    <scope>NUCLEOTIDE SEQUENCE [LARGE SCALE GENOMIC DNA]</scope>
    <source>
        <strain evidence="3 4">NBRC 108727</strain>
    </source>
</reference>
<dbReference type="EMBL" id="JAAGWZ010000001">
    <property type="protein sequence ID" value="NEM90074.1"/>
    <property type="molecule type" value="Genomic_DNA"/>
</dbReference>
<dbReference type="PRINTS" id="PR01438">
    <property type="entry name" value="UNVRSLSTRESS"/>
</dbReference>
<feature type="domain" description="UspA" evidence="2">
    <location>
        <begin position="22"/>
        <end position="155"/>
    </location>
</feature>
<sequence>MSTLSASDSPLVAPTSNWLAGRIVVGIDGSTGSFSALRHARRLADLTGARLELVTAWTYPVKFGPMWAPLEWSPEEDARTMLREAAAHEFGKEVPATLTSRTYEGSAAGVLIHESAGADLLVVGSRGHGGFAGLLLGSVSSACAEHAHCPVLVIPTGSRPGAMA</sequence>
<gene>
    <name evidence="3" type="ORF">G3T37_01735</name>
</gene>
<dbReference type="RefSeq" id="WP_163471753.1">
    <property type="nucleotide sequence ID" value="NZ_JAAGWZ010000001.1"/>
</dbReference>
<dbReference type="Gene3D" id="3.40.50.620">
    <property type="entry name" value="HUPs"/>
    <property type="match status" value="1"/>
</dbReference>
<name>A0A7C9PL87_9MICO</name>
<protein>
    <submittedName>
        <fullName evidence="3">Universal stress protein</fullName>
    </submittedName>
</protein>
<dbReference type="PANTHER" id="PTHR46553">
    <property type="entry name" value="ADENINE NUCLEOTIDE ALPHA HYDROLASES-LIKE SUPERFAMILY PROTEIN"/>
    <property type="match status" value="1"/>
</dbReference>
<dbReference type="SUPFAM" id="SSF52402">
    <property type="entry name" value="Adenine nucleotide alpha hydrolases-like"/>
    <property type="match status" value="1"/>
</dbReference>
<dbReference type="InterPro" id="IPR006015">
    <property type="entry name" value="Universal_stress_UspA"/>
</dbReference>
<dbReference type="Pfam" id="PF00582">
    <property type="entry name" value="Usp"/>
    <property type="match status" value="1"/>
</dbReference>
<accession>A0A7C9PL87</accession>
<dbReference type="AlphaFoldDB" id="A0A7C9PL87"/>
<evidence type="ECO:0000259" key="2">
    <source>
        <dbReference type="Pfam" id="PF00582"/>
    </source>
</evidence>
<comment type="similarity">
    <text evidence="1">Belongs to the universal stress protein A family.</text>
</comment>
<dbReference type="InterPro" id="IPR006016">
    <property type="entry name" value="UspA"/>
</dbReference>
<evidence type="ECO:0000256" key="1">
    <source>
        <dbReference type="ARBA" id="ARBA00008791"/>
    </source>
</evidence>
<proteinExistence type="inferred from homology"/>